<sequence length="447" mass="48639">MAVHGIQCINWPENVPFPGECAPHTKRRLRFRELSVDALARLATAFNQTGAEAPTFVPVGRFELLVDIIPVIRGVAPSASSVHAHGRDYFLSGKVTRTGLPRSPASGVTPAHRAPILDLRQVEEGEGESDEETGVTKKSECNYHTIRQPLSTLKRRRSTAPSPPSRTFEKRLRTQSPGEGSTPPPRRIDVAKVVINLVSSDSEGDDEANSSLIGKKDATISSAGQWDSQHAELPCMSWPHAMSPELCLPARRSLSAPAEGDTNEDLDPQSRLARDKVALDFDFRNACTSVNPQDLYSKSTYIEGDNLHPSCFRQAFSLKTPTSSRLGSHGDIDVQTSVPPLTGVMPSQTFASDFPDQSMFSSTRDSPWAMGLATESHCNPAGRPGALFDHDFWGSSGDSPYSLPGLPYLGHLSTPIQSDPNGSSIDNQGKTESDPDDWFETFIKYPS</sequence>
<comment type="caution">
    <text evidence="2">The sequence shown here is derived from an EMBL/GenBank/DDBJ whole genome shotgun (WGS) entry which is preliminary data.</text>
</comment>
<feature type="region of interest" description="Disordered" evidence="1">
    <location>
        <begin position="412"/>
        <end position="438"/>
    </location>
</feature>
<feature type="compositionally biased region" description="Polar residues" evidence="1">
    <location>
        <begin position="414"/>
        <end position="430"/>
    </location>
</feature>
<name>A0A409XYD4_9AGAR</name>
<dbReference type="AlphaFoldDB" id="A0A409XYD4"/>
<protein>
    <submittedName>
        <fullName evidence="2">Uncharacterized protein</fullName>
    </submittedName>
</protein>
<dbReference type="EMBL" id="NHYE01001417">
    <property type="protein sequence ID" value="PPQ95731.1"/>
    <property type="molecule type" value="Genomic_DNA"/>
</dbReference>
<feature type="region of interest" description="Disordered" evidence="1">
    <location>
        <begin position="121"/>
        <end position="188"/>
    </location>
</feature>
<accession>A0A409XYD4</accession>
<reference evidence="2 3" key="1">
    <citation type="journal article" date="2018" name="Evol. Lett.">
        <title>Horizontal gene cluster transfer increased hallucinogenic mushroom diversity.</title>
        <authorList>
            <person name="Reynolds H.T."/>
            <person name="Vijayakumar V."/>
            <person name="Gluck-Thaler E."/>
            <person name="Korotkin H.B."/>
            <person name="Matheny P.B."/>
            <person name="Slot J.C."/>
        </authorList>
    </citation>
    <scope>NUCLEOTIDE SEQUENCE [LARGE SCALE GENOMIC DNA]</scope>
    <source>
        <strain evidence="2 3">SRW20</strain>
    </source>
</reference>
<proteinExistence type="predicted"/>
<keyword evidence="3" id="KW-1185">Reference proteome</keyword>
<organism evidence="2 3">
    <name type="scientific">Gymnopilus dilepis</name>
    <dbReference type="NCBI Taxonomy" id="231916"/>
    <lineage>
        <taxon>Eukaryota</taxon>
        <taxon>Fungi</taxon>
        <taxon>Dikarya</taxon>
        <taxon>Basidiomycota</taxon>
        <taxon>Agaricomycotina</taxon>
        <taxon>Agaricomycetes</taxon>
        <taxon>Agaricomycetidae</taxon>
        <taxon>Agaricales</taxon>
        <taxon>Agaricineae</taxon>
        <taxon>Hymenogastraceae</taxon>
        <taxon>Gymnopilus</taxon>
    </lineage>
</organism>
<gene>
    <name evidence="2" type="ORF">CVT26_008374</name>
</gene>
<dbReference type="InParanoid" id="A0A409XYD4"/>
<feature type="compositionally biased region" description="Acidic residues" evidence="1">
    <location>
        <begin position="124"/>
        <end position="133"/>
    </location>
</feature>
<evidence type="ECO:0000256" key="1">
    <source>
        <dbReference type="SAM" id="MobiDB-lite"/>
    </source>
</evidence>
<dbReference type="Proteomes" id="UP000284706">
    <property type="component" value="Unassembled WGS sequence"/>
</dbReference>
<evidence type="ECO:0000313" key="3">
    <source>
        <dbReference type="Proteomes" id="UP000284706"/>
    </source>
</evidence>
<evidence type="ECO:0000313" key="2">
    <source>
        <dbReference type="EMBL" id="PPQ95731.1"/>
    </source>
</evidence>